<dbReference type="Proteomes" id="UP001197247">
    <property type="component" value="Unassembled WGS sequence"/>
</dbReference>
<keyword evidence="1" id="KW-1133">Transmembrane helix</keyword>
<evidence type="ECO:0000256" key="1">
    <source>
        <dbReference type="SAM" id="Phobius"/>
    </source>
</evidence>
<organism evidence="2 3">
    <name type="scientific">Kineosporia corallincola</name>
    <dbReference type="NCBI Taxonomy" id="2835133"/>
    <lineage>
        <taxon>Bacteria</taxon>
        <taxon>Bacillati</taxon>
        <taxon>Actinomycetota</taxon>
        <taxon>Actinomycetes</taxon>
        <taxon>Kineosporiales</taxon>
        <taxon>Kineosporiaceae</taxon>
        <taxon>Kineosporia</taxon>
    </lineage>
</organism>
<proteinExistence type="predicted"/>
<accession>A0ABS5TJQ2</accession>
<feature type="transmembrane region" description="Helical" evidence="1">
    <location>
        <begin position="7"/>
        <end position="30"/>
    </location>
</feature>
<protein>
    <submittedName>
        <fullName evidence="2">DUF58 domain-containing protein</fullName>
    </submittedName>
</protein>
<dbReference type="PANTHER" id="PTHR34351:SF1">
    <property type="entry name" value="SLR1927 PROTEIN"/>
    <property type="match status" value="1"/>
</dbReference>
<keyword evidence="1" id="KW-0812">Transmembrane</keyword>
<dbReference type="RefSeq" id="WP_214157612.1">
    <property type="nucleotide sequence ID" value="NZ_JAHBAY010000008.1"/>
</dbReference>
<name>A0ABS5TJQ2_9ACTN</name>
<gene>
    <name evidence="2" type="ORF">KIH74_20460</name>
</gene>
<keyword evidence="1" id="KW-0472">Membrane</keyword>
<keyword evidence="3" id="KW-1185">Reference proteome</keyword>
<evidence type="ECO:0000313" key="3">
    <source>
        <dbReference type="Proteomes" id="UP001197247"/>
    </source>
</evidence>
<reference evidence="2 3" key="1">
    <citation type="submission" date="2021-05" db="EMBL/GenBank/DDBJ databases">
        <title>Kineosporia and Streptomyces sp. nov. two new marine actinobacteria isolated from Coral.</title>
        <authorList>
            <person name="Buangrab K."/>
            <person name="Sutthacheep M."/>
            <person name="Yeemin T."/>
            <person name="Harunari E."/>
            <person name="Igarashi Y."/>
            <person name="Kanchanasin P."/>
            <person name="Tanasupawat S."/>
            <person name="Phongsopitanun W."/>
        </authorList>
    </citation>
    <scope>NUCLEOTIDE SEQUENCE [LARGE SCALE GENOMIC DNA]</scope>
    <source>
        <strain evidence="2 3">J2-2</strain>
    </source>
</reference>
<dbReference type="PANTHER" id="PTHR34351">
    <property type="entry name" value="SLR1927 PROTEIN-RELATED"/>
    <property type="match status" value="1"/>
</dbReference>
<comment type="caution">
    <text evidence="2">The sequence shown here is derived from an EMBL/GenBank/DDBJ whole genome shotgun (WGS) entry which is preliminary data.</text>
</comment>
<evidence type="ECO:0000313" key="2">
    <source>
        <dbReference type="EMBL" id="MBT0771322.1"/>
    </source>
</evidence>
<sequence>MSREFRLLRPITPGGWLAIMLASVLAAIAVRAFNPWLLLVACALASPVLLAQFLRPDLRSVSVSFRSPRRLVAGDQAEQVLTVRNDGPRSLPGLGVLHLCPGLAPIAFSVPPLASGCQAEFVFDRRAVRRGRAVGHEIRLGTTAPFGMAHHTRRIRVQAELVVHPARVPAVEIASGHLTPEDAGGARAVQPGSEPHALREWRHGDDLRHVNWRATARRPLPEQLIVVVPEPEVETSLMLVVTGAAEDEDWEDLVRLAAWSACAAAGTHADVTLLAPGVPAWTGTDELEILDWFSTLTGEGSAPDETASPDGVDVAEFQHDVRTRSGPGVIVVEATTRPFGLHQVPAGGLLRGISTDAVTGTTDPTGEDPA</sequence>
<dbReference type="EMBL" id="JAHBAY010000008">
    <property type="protein sequence ID" value="MBT0771322.1"/>
    <property type="molecule type" value="Genomic_DNA"/>
</dbReference>